<dbReference type="PROSITE" id="PS50965">
    <property type="entry name" value="NERD"/>
    <property type="match status" value="1"/>
</dbReference>
<dbReference type="InterPro" id="IPR011528">
    <property type="entry name" value="NERD"/>
</dbReference>
<organism evidence="2 3">
    <name type="scientific">Lysinibacillus louembei</name>
    <dbReference type="NCBI Taxonomy" id="1470088"/>
    <lineage>
        <taxon>Bacteria</taxon>
        <taxon>Bacillati</taxon>
        <taxon>Bacillota</taxon>
        <taxon>Bacilli</taxon>
        <taxon>Bacillales</taxon>
        <taxon>Bacillaceae</taxon>
        <taxon>Lysinibacillus</taxon>
    </lineage>
</organism>
<dbReference type="EMBL" id="CP137624">
    <property type="protein sequence ID" value="WPK12381.1"/>
    <property type="molecule type" value="Genomic_DNA"/>
</dbReference>
<reference evidence="2 3" key="1">
    <citation type="submission" date="2023-09" db="EMBL/GenBank/DDBJ databases">
        <authorList>
            <person name="Page C.A."/>
            <person name="Perez-Diaz I.M."/>
        </authorList>
    </citation>
    <scope>NUCLEOTIDE SEQUENCE [LARGE SCALE GENOMIC DNA]</scope>
    <source>
        <strain evidence="2 3">Ll15</strain>
    </source>
</reference>
<evidence type="ECO:0000259" key="1">
    <source>
        <dbReference type="PROSITE" id="PS50965"/>
    </source>
</evidence>
<sequence>MIVLPREESMREAMLTAAVRRGFLEFQDELIRVQQGLVGEFYVDRQWDDMRLHEPYFLLHDFQTPSHQIDTIFLCNKFLLILEIKNIVGHIEIDSTTHQFTRKLKDGTVQGFRNPLNQAQRHQRMLAQCIPMLPILYVVVLAHPKTVIERIPQNAPIIHSSGLEFYVCELLSSFPPLLTNEQLDQLLQQLLQMQVSLKPKLNIDVSLMRGGVLCHRCTRQMHYQHGDFICSACVLKDDDTLLRRALSDYCLLVDEWISNGQFRTFLGIDSIHAAKRLLKKLGLPYTGEKRFRKYHILWNRQ</sequence>
<keyword evidence="3" id="KW-1185">Reference proteome</keyword>
<dbReference type="Pfam" id="PF08378">
    <property type="entry name" value="NERD"/>
    <property type="match status" value="1"/>
</dbReference>
<feature type="domain" description="NERD" evidence="1">
    <location>
        <begin position="35"/>
        <end position="149"/>
    </location>
</feature>
<evidence type="ECO:0000313" key="2">
    <source>
        <dbReference type="EMBL" id="WPK12381.1"/>
    </source>
</evidence>
<dbReference type="Proteomes" id="UP001322664">
    <property type="component" value="Chromosome"/>
</dbReference>
<gene>
    <name evidence="2" type="ORF">R6U77_01440</name>
</gene>
<name>A0ABZ0RZF6_9BACI</name>
<accession>A0ABZ0RZF6</accession>
<evidence type="ECO:0000313" key="3">
    <source>
        <dbReference type="Proteomes" id="UP001322664"/>
    </source>
</evidence>
<protein>
    <submittedName>
        <fullName evidence="2">Nuclease-related domain-containing protein</fullName>
    </submittedName>
</protein>
<dbReference type="RefSeq" id="WP_319837133.1">
    <property type="nucleotide sequence ID" value="NZ_CP137624.1"/>
</dbReference>
<proteinExistence type="predicted"/>